<evidence type="ECO:0000259" key="2">
    <source>
        <dbReference type="Pfam" id="PF08881"/>
    </source>
</evidence>
<dbReference type="OrthoDB" id="2947935at2759"/>
<keyword evidence="1" id="KW-0732">Signal</keyword>
<organism evidence="3 4">
    <name type="scientific">Monilinia vaccinii-corymbosi</name>
    <dbReference type="NCBI Taxonomy" id="61207"/>
    <lineage>
        <taxon>Eukaryota</taxon>
        <taxon>Fungi</taxon>
        <taxon>Dikarya</taxon>
        <taxon>Ascomycota</taxon>
        <taxon>Pezizomycotina</taxon>
        <taxon>Leotiomycetes</taxon>
        <taxon>Helotiales</taxon>
        <taxon>Sclerotiniaceae</taxon>
        <taxon>Monilinia</taxon>
    </lineage>
</organism>
<feature type="signal peptide" evidence="1">
    <location>
        <begin position="1"/>
        <end position="20"/>
    </location>
</feature>
<evidence type="ECO:0000313" key="4">
    <source>
        <dbReference type="Proteomes" id="UP000672032"/>
    </source>
</evidence>
<dbReference type="AlphaFoldDB" id="A0A8A3P5G2"/>
<reference evidence="3" key="1">
    <citation type="submission" date="2020-10" db="EMBL/GenBank/DDBJ databases">
        <title>Genome Sequence of Monilinia vaccinii-corymbosi Sheds Light on Mummy Berry Disease Infection of Blueberry and Mating Type.</title>
        <authorList>
            <person name="Yow A.G."/>
            <person name="Zhang Y."/>
            <person name="Bansal K."/>
            <person name="Eacker S.M."/>
            <person name="Sullivan S."/>
            <person name="Liachko I."/>
            <person name="Cubeta M.A."/>
            <person name="Rollins J.A."/>
            <person name="Ashrafi H."/>
        </authorList>
    </citation>
    <scope>NUCLEOTIDE SEQUENCE</scope>
    <source>
        <strain evidence="3">RL-1</strain>
    </source>
</reference>
<dbReference type="Gene3D" id="2.30.60.10">
    <property type="entry name" value="Cyanovirin-N"/>
    <property type="match status" value="1"/>
</dbReference>
<dbReference type="SUPFAM" id="SSF51322">
    <property type="entry name" value="Cyanovirin-N"/>
    <property type="match status" value="1"/>
</dbReference>
<accession>A0A8A3P5G2</accession>
<evidence type="ECO:0000313" key="3">
    <source>
        <dbReference type="EMBL" id="QSZ30331.1"/>
    </source>
</evidence>
<sequence length="137" mass="15219">MAKLFCVLFAFILAFVAVDAHRNFLSHCDAKSLFYQSNTAKPNPYVLSALCGGKWLKINLNACVSNNDGDLEWNKETPNYAASCTKCYIRTRWDRLEFTCIKCRMEDGKNLSNSNNRGGPSLVLNNGIGLVNGQLAC</sequence>
<dbReference type="Proteomes" id="UP000672032">
    <property type="component" value="Chromosome 1"/>
</dbReference>
<evidence type="ECO:0000256" key="1">
    <source>
        <dbReference type="SAM" id="SignalP"/>
    </source>
</evidence>
<protein>
    <recommendedName>
        <fullName evidence="2">Cyanovirin-N domain-containing protein</fullName>
    </recommendedName>
</protein>
<dbReference type="EMBL" id="CP063405">
    <property type="protein sequence ID" value="QSZ30331.1"/>
    <property type="molecule type" value="Genomic_DNA"/>
</dbReference>
<name>A0A8A3P5G2_9HELO</name>
<proteinExistence type="predicted"/>
<feature type="domain" description="Cyanovirin-N" evidence="2">
    <location>
        <begin position="43"/>
        <end position="135"/>
    </location>
</feature>
<feature type="chain" id="PRO_5032975424" description="Cyanovirin-N domain-containing protein" evidence="1">
    <location>
        <begin position="21"/>
        <end position="137"/>
    </location>
</feature>
<keyword evidence="4" id="KW-1185">Reference proteome</keyword>
<dbReference type="InterPro" id="IPR036673">
    <property type="entry name" value="Cyanovirin-N_sf"/>
</dbReference>
<dbReference type="Pfam" id="PF08881">
    <property type="entry name" value="CVNH"/>
    <property type="match status" value="1"/>
</dbReference>
<gene>
    <name evidence="3" type="ORF">DSL72_004853</name>
</gene>
<dbReference type="InterPro" id="IPR011058">
    <property type="entry name" value="Cyanovirin-N"/>
</dbReference>